<dbReference type="GO" id="GO:0008168">
    <property type="term" value="F:methyltransferase activity"/>
    <property type="evidence" value="ECO:0007669"/>
    <property type="project" value="UniProtKB-KW"/>
</dbReference>
<dbReference type="EMBL" id="BAAAHK010000024">
    <property type="protein sequence ID" value="GAA0962533.1"/>
    <property type="molecule type" value="Genomic_DNA"/>
</dbReference>
<dbReference type="Pfam" id="PF04072">
    <property type="entry name" value="LCM"/>
    <property type="match status" value="1"/>
</dbReference>
<sequence length="255" mass="28367">MLIPLYGRAVEARKEHPLLRDAKAVEIVESLDYDFAKLDGNRGLTGAVLRGMIFDGWVSEFLRANPAGTVVEIGAGLNTRFERLDNGTCHWVELDLPDSMELRRQFFEPTDRRSMVAGSVTEADWLDAVREHPAPYFFVAEAVLPYVPREGCEAAIGFIRDQFPGSPVAFDTAGAGMVERIDNHNSAKLMSARFLWPCDDPSELESWGLRLLDSRTIAQLQPAVRAGVPAAFRDRLDAIGLAPQVESYRLNLFTT</sequence>
<dbReference type="Proteomes" id="UP001500542">
    <property type="component" value="Unassembled WGS sequence"/>
</dbReference>
<keyword evidence="4" id="KW-1185">Reference proteome</keyword>
<organism evidence="3 4">
    <name type="scientific">Kribbella koreensis</name>
    <dbReference type="NCBI Taxonomy" id="57909"/>
    <lineage>
        <taxon>Bacteria</taxon>
        <taxon>Bacillati</taxon>
        <taxon>Actinomycetota</taxon>
        <taxon>Actinomycetes</taxon>
        <taxon>Propionibacteriales</taxon>
        <taxon>Kribbellaceae</taxon>
        <taxon>Kribbella</taxon>
    </lineage>
</organism>
<protein>
    <submittedName>
        <fullName evidence="3">Class I SAM-dependent methyltransferase</fullName>
    </submittedName>
</protein>
<dbReference type="PIRSF" id="PIRSF028177">
    <property type="entry name" value="Polyketide_synth_Omtfrase_TcmP"/>
    <property type="match status" value="1"/>
</dbReference>
<dbReference type="PANTHER" id="PTHR43619">
    <property type="entry name" value="S-ADENOSYL-L-METHIONINE-DEPENDENT METHYLTRANSFERASE YKTD-RELATED"/>
    <property type="match status" value="1"/>
</dbReference>
<dbReference type="SUPFAM" id="SSF53335">
    <property type="entry name" value="S-adenosyl-L-methionine-dependent methyltransferases"/>
    <property type="match status" value="1"/>
</dbReference>
<dbReference type="Gene3D" id="3.40.50.150">
    <property type="entry name" value="Vaccinia Virus protein VP39"/>
    <property type="match status" value="1"/>
</dbReference>
<comment type="caution">
    <text evidence="3">The sequence shown here is derived from an EMBL/GenBank/DDBJ whole genome shotgun (WGS) entry which is preliminary data.</text>
</comment>
<dbReference type="PANTHER" id="PTHR43619:SF2">
    <property type="entry name" value="S-ADENOSYL-L-METHIONINE-DEPENDENT METHYLTRANSFERASES SUPERFAMILY PROTEIN"/>
    <property type="match status" value="1"/>
</dbReference>
<keyword evidence="1 3" id="KW-0489">Methyltransferase</keyword>
<dbReference type="InterPro" id="IPR007213">
    <property type="entry name" value="Ppm1/Ppm2/Tcmp"/>
</dbReference>
<evidence type="ECO:0000256" key="2">
    <source>
        <dbReference type="ARBA" id="ARBA00022679"/>
    </source>
</evidence>
<dbReference type="InterPro" id="IPR016874">
    <property type="entry name" value="TcmP-like"/>
</dbReference>
<evidence type="ECO:0000313" key="4">
    <source>
        <dbReference type="Proteomes" id="UP001500542"/>
    </source>
</evidence>
<proteinExistence type="predicted"/>
<reference evidence="3 4" key="1">
    <citation type="journal article" date="2019" name="Int. J. Syst. Evol. Microbiol.">
        <title>The Global Catalogue of Microorganisms (GCM) 10K type strain sequencing project: providing services to taxonomists for standard genome sequencing and annotation.</title>
        <authorList>
            <consortium name="The Broad Institute Genomics Platform"/>
            <consortium name="The Broad Institute Genome Sequencing Center for Infectious Disease"/>
            <person name="Wu L."/>
            <person name="Ma J."/>
        </authorList>
    </citation>
    <scope>NUCLEOTIDE SEQUENCE [LARGE SCALE GENOMIC DNA]</scope>
    <source>
        <strain evidence="3 4">JCM 10977</strain>
    </source>
</reference>
<gene>
    <name evidence="3" type="ORF">GCM10009554_80580</name>
</gene>
<evidence type="ECO:0000256" key="1">
    <source>
        <dbReference type="ARBA" id="ARBA00022603"/>
    </source>
</evidence>
<name>A0ABN1RS08_9ACTN</name>
<keyword evidence="2" id="KW-0808">Transferase</keyword>
<dbReference type="InterPro" id="IPR029063">
    <property type="entry name" value="SAM-dependent_MTases_sf"/>
</dbReference>
<dbReference type="GO" id="GO:0032259">
    <property type="term" value="P:methylation"/>
    <property type="evidence" value="ECO:0007669"/>
    <property type="project" value="UniProtKB-KW"/>
</dbReference>
<evidence type="ECO:0000313" key="3">
    <source>
        <dbReference type="EMBL" id="GAA0962533.1"/>
    </source>
</evidence>
<accession>A0ABN1RS08</accession>